<dbReference type="EMBL" id="AZDK01000036">
    <property type="protein sequence ID" value="KRK56271.1"/>
    <property type="molecule type" value="Genomic_DNA"/>
</dbReference>
<evidence type="ECO:0000313" key="1">
    <source>
        <dbReference type="EMBL" id="KRK56271.1"/>
    </source>
</evidence>
<dbReference type="RefSeq" id="WP_040458634.1">
    <property type="nucleotide sequence ID" value="NZ_AZDK01000036.1"/>
</dbReference>
<protein>
    <submittedName>
        <fullName evidence="1">Toxin-antitoxin system</fullName>
    </submittedName>
</protein>
<gene>
    <name evidence="1" type="ORF">FC31_GL001379</name>
</gene>
<accession>A0ABR5NXK7</accession>
<dbReference type="Proteomes" id="UP000051883">
    <property type="component" value="Unassembled WGS sequence"/>
</dbReference>
<name>A0ABR5NXK7_9LACO</name>
<reference evidence="1 2" key="1">
    <citation type="journal article" date="2015" name="Genome Announc.">
        <title>Expanding the biotechnology potential of lactobacilli through comparative genomics of 213 strains and associated genera.</title>
        <authorList>
            <person name="Sun Z."/>
            <person name="Harris H.M."/>
            <person name="McCann A."/>
            <person name="Guo C."/>
            <person name="Argimon S."/>
            <person name="Zhang W."/>
            <person name="Yang X."/>
            <person name="Jeffery I.B."/>
            <person name="Cooney J.C."/>
            <person name="Kagawa T.F."/>
            <person name="Liu W."/>
            <person name="Song Y."/>
            <person name="Salvetti E."/>
            <person name="Wrobel A."/>
            <person name="Rasinkangas P."/>
            <person name="Parkhill J."/>
            <person name="Rea M.C."/>
            <person name="O'Sullivan O."/>
            <person name="Ritari J."/>
            <person name="Douillard F.P."/>
            <person name="Paul Ross R."/>
            <person name="Yang R."/>
            <person name="Briner A.E."/>
            <person name="Felis G.E."/>
            <person name="de Vos W.M."/>
            <person name="Barrangou R."/>
            <person name="Klaenhammer T.R."/>
            <person name="Caufield P.W."/>
            <person name="Cui Y."/>
            <person name="Zhang H."/>
            <person name="O'Toole P.W."/>
        </authorList>
    </citation>
    <scope>NUCLEOTIDE SEQUENCE [LARGE SCALE GENOMIC DNA]</scope>
    <source>
        <strain evidence="1 2">DSM 16041</strain>
    </source>
</reference>
<organism evidence="1 2">
    <name type="scientific">Limosilactobacillus antri DSM 16041</name>
    <dbReference type="NCBI Taxonomy" id="525309"/>
    <lineage>
        <taxon>Bacteria</taxon>
        <taxon>Bacillati</taxon>
        <taxon>Bacillota</taxon>
        <taxon>Bacilli</taxon>
        <taxon>Lactobacillales</taxon>
        <taxon>Lactobacillaceae</taxon>
        <taxon>Limosilactobacillus</taxon>
    </lineage>
</organism>
<evidence type="ECO:0000313" key="2">
    <source>
        <dbReference type="Proteomes" id="UP000051883"/>
    </source>
</evidence>
<sequence length="88" mass="10362">MNYKAVKARKQGTSMTLTVPAQFKVCENALFEPKLLDDETIQYRPIVNSADIEHDRRMIEESFEDDRLLTEEDMKKRFGKYGWGQDED</sequence>
<keyword evidence="2" id="KW-1185">Reference proteome</keyword>
<proteinExistence type="predicted"/>
<comment type="caution">
    <text evidence="1">The sequence shown here is derived from an EMBL/GenBank/DDBJ whole genome shotgun (WGS) entry which is preliminary data.</text>
</comment>